<protein>
    <submittedName>
        <fullName evidence="1">Uncharacterized protein</fullName>
    </submittedName>
</protein>
<reference evidence="1 2" key="1">
    <citation type="submission" date="2007-01" db="EMBL/GenBank/DDBJ databases">
        <authorList>
            <person name="Haygood M."/>
            <person name="Podell S."/>
            <person name="Anderson C."/>
            <person name="Hopkinson B."/>
            <person name="Roe K."/>
            <person name="Barbeau K."/>
            <person name="Gaasterland T."/>
            <person name="Ferriera S."/>
            <person name="Johnson J."/>
            <person name="Kravitz S."/>
            <person name="Beeson K."/>
            <person name="Sutton G."/>
            <person name="Rogers Y.-H."/>
            <person name="Friedman R."/>
            <person name="Frazier M."/>
            <person name="Venter J.C."/>
        </authorList>
    </citation>
    <scope>NUCLEOTIDE SEQUENCE [LARGE SCALE GENOMIC DNA]</scope>
    <source>
        <strain evidence="1 2">ATCC 23134</strain>
    </source>
</reference>
<evidence type="ECO:0000313" key="1">
    <source>
        <dbReference type="EMBL" id="EAY30459.1"/>
    </source>
</evidence>
<comment type="caution">
    <text evidence="1">The sequence shown here is derived from an EMBL/GenBank/DDBJ whole genome shotgun (WGS) entry which is preliminary data.</text>
</comment>
<gene>
    <name evidence="1" type="ORF">M23134_03095</name>
</gene>
<proteinExistence type="predicted"/>
<dbReference type="Proteomes" id="UP000004095">
    <property type="component" value="Unassembled WGS sequence"/>
</dbReference>
<name>A1ZG42_MICM2</name>
<dbReference type="AlphaFoldDB" id="A1ZG42"/>
<organism evidence="1 2">
    <name type="scientific">Microscilla marina ATCC 23134</name>
    <dbReference type="NCBI Taxonomy" id="313606"/>
    <lineage>
        <taxon>Bacteria</taxon>
        <taxon>Pseudomonadati</taxon>
        <taxon>Bacteroidota</taxon>
        <taxon>Cytophagia</taxon>
        <taxon>Cytophagales</taxon>
        <taxon>Microscillaceae</taxon>
        <taxon>Microscilla</taxon>
    </lineage>
</organism>
<accession>A1ZG42</accession>
<sequence length="45" mass="5112">MLGGGVIKKRQFLPQIKEADPIDNYRVRPEPATFLKVLDEEGGRE</sequence>
<keyword evidence="2" id="KW-1185">Reference proteome</keyword>
<dbReference type="EMBL" id="AAWS01000006">
    <property type="protein sequence ID" value="EAY30459.1"/>
    <property type="molecule type" value="Genomic_DNA"/>
</dbReference>
<evidence type="ECO:0000313" key="2">
    <source>
        <dbReference type="Proteomes" id="UP000004095"/>
    </source>
</evidence>